<feature type="compositionally biased region" description="Basic and acidic residues" evidence="1">
    <location>
        <begin position="114"/>
        <end position="124"/>
    </location>
</feature>
<protein>
    <recommendedName>
        <fullName evidence="5">CBM1 domain-containing protein</fullName>
    </recommendedName>
</protein>
<proteinExistence type="predicted"/>
<keyword evidence="2" id="KW-0732">Signal</keyword>
<feature type="signal peptide" evidence="2">
    <location>
        <begin position="1"/>
        <end position="17"/>
    </location>
</feature>
<sequence>MLSLALAALPLLSLISAAPLLPRAICPDDQVLYGTPSGPICGPPPPICISGWYWCASTAECIPYWTKCEAGGAAQIARAFTTDDDGRDANARTKPVKPADLSRPDGETGPQTEPEPRPQDADRKPKPKPSSHHDWPKSKPHKQPNAPKPYSTDTQPHEPRTDPDSDSSAHRTRDHNSPPLHKRATCANDEVFVWRDGAPACAPAPPVCQSGWYWCTNKCVPFWSKCAAPRNAAPEEV</sequence>
<reference evidence="3 4" key="1">
    <citation type="submission" date="2015-03" db="EMBL/GenBank/DDBJ databases">
        <title>Genomics and transcriptomics of the oil-accumulating basidiomycete yeast T. oleaginosus allow insights into substrate utilization and the diverse evolutionary trajectories of mating systems in fungi.</title>
        <authorList>
            <consortium name="DOE Joint Genome Institute"/>
            <person name="Kourist R."/>
            <person name="Kracht O."/>
            <person name="Bracharz F."/>
            <person name="Lipzen A."/>
            <person name="Nolan M."/>
            <person name="Ohm R."/>
            <person name="Grigoriev I."/>
            <person name="Sun S."/>
            <person name="Heitman J."/>
            <person name="Bruck T."/>
            <person name="Nowrousian M."/>
        </authorList>
    </citation>
    <scope>NUCLEOTIDE SEQUENCE [LARGE SCALE GENOMIC DNA]</scope>
    <source>
        <strain evidence="3 4">IBC0246</strain>
    </source>
</reference>
<feature type="region of interest" description="Disordered" evidence="1">
    <location>
        <begin position="84"/>
        <end position="182"/>
    </location>
</feature>
<evidence type="ECO:0008006" key="5">
    <source>
        <dbReference type="Google" id="ProtNLM"/>
    </source>
</evidence>
<evidence type="ECO:0000256" key="2">
    <source>
        <dbReference type="SAM" id="SignalP"/>
    </source>
</evidence>
<gene>
    <name evidence="3" type="ORF">CC85DRAFT_304837</name>
</gene>
<evidence type="ECO:0000313" key="4">
    <source>
        <dbReference type="Proteomes" id="UP000053611"/>
    </source>
</evidence>
<dbReference type="RefSeq" id="XP_018276154.1">
    <property type="nucleotide sequence ID" value="XM_018425558.1"/>
</dbReference>
<feature type="chain" id="PRO_5005245374" description="CBM1 domain-containing protein" evidence="2">
    <location>
        <begin position="18"/>
        <end position="237"/>
    </location>
</feature>
<accession>A0A0J0XF34</accession>
<dbReference type="EMBL" id="KQ087252">
    <property type="protein sequence ID" value="KLT39663.1"/>
    <property type="molecule type" value="Genomic_DNA"/>
</dbReference>
<evidence type="ECO:0000256" key="1">
    <source>
        <dbReference type="SAM" id="MobiDB-lite"/>
    </source>
</evidence>
<dbReference type="GeneID" id="28986161"/>
<dbReference type="AlphaFoldDB" id="A0A0J0XF34"/>
<name>A0A0J0XF34_9TREE</name>
<feature type="compositionally biased region" description="Basic and acidic residues" evidence="1">
    <location>
        <begin position="155"/>
        <end position="176"/>
    </location>
</feature>
<organism evidence="3 4">
    <name type="scientific">Cutaneotrichosporon oleaginosum</name>
    <dbReference type="NCBI Taxonomy" id="879819"/>
    <lineage>
        <taxon>Eukaryota</taxon>
        <taxon>Fungi</taxon>
        <taxon>Dikarya</taxon>
        <taxon>Basidiomycota</taxon>
        <taxon>Agaricomycotina</taxon>
        <taxon>Tremellomycetes</taxon>
        <taxon>Trichosporonales</taxon>
        <taxon>Trichosporonaceae</taxon>
        <taxon>Cutaneotrichosporon</taxon>
    </lineage>
</organism>
<keyword evidence="4" id="KW-1185">Reference proteome</keyword>
<evidence type="ECO:0000313" key="3">
    <source>
        <dbReference type="EMBL" id="KLT39663.1"/>
    </source>
</evidence>
<dbReference type="Proteomes" id="UP000053611">
    <property type="component" value="Unassembled WGS sequence"/>
</dbReference>